<dbReference type="CDD" id="cd09599">
    <property type="entry name" value="M1_LTA4H"/>
    <property type="match status" value="1"/>
</dbReference>
<dbReference type="Gene3D" id="2.60.40.1730">
    <property type="entry name" value="tricorn interacting facor f3 domain"/>
    <property type="match status" value="1"/>
</dbReference>
<feature type="binding site" evidence="14">
    <location>
        <begin position="134"/>
        <end position="136"/>
    </location>
    <ligand>
        <name>a peptide</name>
        <dbReference type="ChEBI" id="CHEBI:60466"/>
    </ligand>
</feature>
<keyword evidence="8 15" id="KW-0378">Hydrolase</keyword>
<dbReference type="FunFam" id="1.25.40.320:FF:000001">
    <property type="entry name" value="Leukotriene A(4) hydrolase"/>
    <property type="match status" value="1"/>
</dbReference>
<keyword evidence="10 15" id="KW-0482">Metalloprotease</keyword>
<dbReference type="PRINTS" id="PR00756">
    <property type="entry name" value="ALADIPTASE"/>
</dbReference>
<proteinExistence type="inferred from homology"/>
<evidence type="ECO:0000256" key="11">
    <source>
        <dbReference type="PIRSR" id="PIRSR612777-1"/>
    </source>
</evidence>
<gene>
    <name evidence="17" type="ORF">DASB73_016190</name>
</gene>
<evidence type="ECO:0000256" key="14">
    <source>
        <dbReference type="PIRSR" id="PIRSR634015-2"/>
    </source>
</evidence>
<dbReference type="SUPFAM" id="SSF48371">
    <property type="entry name" value="ARM repeat"/>
    <property type="match status" value="1"/>
</dbReference>
<dbReference type="GO" id="GO:0004301">
    <property type="term" value="F:epoxide hydrolase activity"/>
    <property type="evidence" value="ECO:0007669"/>
    <property type="project" value="UniProtKB-EC"/>
</dbReference>
<dbReference type="InterPro" id="IPR049980">
    <property type="entry name" value="LTA4H_cat"/>
</dbReference>
<dbReference type="AlphaFoldDB" id="A0AAV5RHN7"/>
<dbReference type="EMBL" id="BTGC01000003">
    <property type="protein sequence ID" value="GMM50661.1"/>
    <property type="molecule type" value="Genomic_DNA"/>
</dbReference>
<evidence type="ECO:0000256" key="8">
    <source>
        <dbReference type="ARBA" id="ARBA00022801"/>
    </source>
</evidence>
<feature type="binding site" evidence="13">
    <location>
        <position position="306"/>
    </location>
    <ligand>
        <name>Zn(2+)</name>
        <dbReference type="ChEBI" id="CHEBI:29105"/>
        <note>catalytic</note>
    </ligand>
</feature>
<evidence type="ECO:0000256" key="5">
    <source>
        <dbReference type="ARBA" id="ARBA00022490"/>
    </source>
</evidence>
<evidence type="ECO:0000256" key="15">
    <source>
        <dbReference type="RuleBase" id="RU361141"/>
    </source>
</evidence>
<evidence type="ECO:0000259" key="16">
    <source>
        <dbReference type="SMART" id="SM01263"/>
    </source>
</evidence>
<reference evidence="17 18" key="1">
    <citation type="journal article" date="2023" name="Elife">
        <title>Identification of key yeast species and microbe-microbe interactions impacting larval growth of Drosophila in the wild.</title>
        <authorList>
            <person name="Mure A."/>
            <person name="Sugiura Y."/>
            <person name="Maeda R."/>
            <person name="Honda K."/>
            <person name="Sakurai N."/>
            <person name="Takahashi Y."/>
            <person name="Watada M."/>
            <person name="Katoh T."/>
            <person name="Gotoh A."/>
            <person name="Gotoh Y."/>
            <person name="Taniguchi I."/>
            <person name="Nakamura K."/>
            <person name="Hayashi T."/>
            <person name="Katayama T."/>
            <person name="Uemura T."/>
            <person name="Hattori Y."/>
        </authorList>
    </citation>
    <scope>NUCLEOTIDE SEQUENCE [LARGE SCALE GENOMIC DNA]</scope>
    <source>
        <strain evidence="17 18">SB-73</strain>
    </source>
</reference>
<comment type="function">
    <text evidence="2">Aminopeptidase that preferentially cleaves di- and tripeptides. Also has low epoxide hydrolase activity (in vitro). Can hydrolyze the epoxide leukotriene LTA(4) but it forms preferentially 5,6-dihydroxy-7,9,11,14-eicosatetraenoic acid rather than the cytokine leukotriene B(4) as the product compared to the homologous mammalian enzyme (in vitro).</text>
</comment>
<dbReference type="GO" id="GO:0008270">
    <property type="term" value="F:zinc ion binding"/>
    <property type="evidence" value="ECO:0007669"/>
    <property type="project" value="InterPro"/>
</dbReference>
<dbReference type="GO" id="GO:0070006">
    <property type="term" value="F:metalloaminopeptidase activity"/>
    <property type="evidence" value="ECO:0007669"/>
    <property type="project" value="UniProtKB-ARBA"/>
</dbReference>
<dbReference type="InterPro" id="IPR045357">
    <property type="entry name" value="Aminopeptidase_N-like_N"/>
</dbReference>
<evidence type="ECO:0000313" key="17">
    <source>
        <dbReference type="EMBL" id="GMM50661.1"/>
    </source>
</evidence>
<keyword evidence="7 13" id="KW-0479">Metal-binding</keyword>
<keyword evidence="6 15" id="KW-0645">Protease</keyword>
<dbReference type="FunFam" id="3.30.2010.30:FF:000001">
    <property type="entry name" value="Leukotriene A(4) hydrolase"/>
    <property type="match status" value="1"/>
</dbReference>
<evidence type="ECO:0000256" key="3">
    <source>
        <dbReference type="ARBA" id="ARBA00004496"/>
    </source>
</evidence>
<keyword evidence="9 13" id="KW-0862">Zinc</keyword>
<dbReference type="GO" id="GO:0005829">
    <property type="term" value="C:cytosol"/>
    <property type="evidence" value="ECO:0007669"/>
    <property type="project" value="TreeGrafter"/>
</dbReference>
<dbReference type="SUPFAM" id="SSF55486">
    <property type="entry name" value="Metalloproteases ('zincins'), catalytic domain"/>
    <property type="match status" value="1"/>
</dbReference>
<keyword evidence="17" id="KW-0031">Aminopeptidase</keyword>
<dbReference type="PANTHER" id="PTHR45726:SF3">
    <property type="entry name" value="LEUKOTRIENE A-4 HYDROLASE"/>
    <property type="match status" value="1"/>
</dbReference>
<feature type="binding site" evidence="12">
    <location>
        <begin position="555"/>
        <end position="557"/>
    </location>
    <ligand>
        <name>a peptide</name>
        <dbReference type="ChEBI" id="CHEBI:60466"/>
    </ligand>
</feature>
<accession>A0AAV5RHN7</accession>
<evidence type="ECO:0000256" key="13">
    <source>
        <dbReference type="PIRSR" id="PIRSR612777-3"/>
    </source>
</evidence>
<dbReference type="Gene3D" id="1.10.390.10">
    <property type="entry name" value="Neutral Protease Domain 2"/>
    <property type="match status" value="1"/>
</dbReference>
<dbReference type="InterPro" id="IPR034015">
    <property type="entry name" value="M1_LTA4H"/>
</dbReference>
<evidence type="ECO:0000256" key="7">
    <source>
        <dbReference type="ARBA" id="ARBA00022723"/>
    </source>
</evidence>
<protein>
    <recommendedName>
        <fullName evidence="15">Leukotriene A(4) hydrolase</fullName>
        <shortName evidence="15">LTA-4 hydrolase</shortName>
        <ecNumber evidence="15">3.3.2.10</ecNumber>
        <ecNumber evidence="15">3.4.11.-</ecNumber>
    </recommendedName>
</protein>
<evidence type="ECO:0000256" key="2">
    <source>
        <dbReference type="ARBA" id="ARBA00002142"/>
    </source>
</evidence>
<feature type="active site" description="Proton acceptor" evidence="11">
    <location>
        <position position="284"/>
    </location>
</feature>
<dbReference type="InterPro" id="IPR042097">
    <property type="entry name" value="Aminopeptidase_N-like_N_sf"/>
</dbReference>
<dbReference type="FunFam" id="1.10.390.10:FF:000003">
    <property type="entry name" value="Leukotriene A(4) hydrolase"/>
    <property type="match status" value="1"/>
</dbReference>
<feature type="domain" description="Peptidase M1 leukotriene A4 hydrolase/aminopeptidase C-terminal" evidence="16">
    <location>
        <begin position="445"/>
        <end position="597"/>
    </location>
</feature>
<evidence type="ECO:0000256" key="1">
    <source>
        <dbReference type="ARBA" id="ARBA00001268"/>
    </source>
</evidence>
<feature type="active site" description="Proton donor" evidence="11">
    <location>
        <position position="370"/>
    </location>
</feature>
<dbReference type="EC" id="3.3.2.10" evidence="15"/>
<dbReference type="InterPro" id="IPR001930">
    <property type="entry name" value="Peptidase_M1"/>
</dbReference>
<dbReference type="Pfam" id="PF01433">
    <property type="entry name" value="Peptidase_M1"/>
    <property type="match status" value="1"/>
</dbReference>
<comment type="catalytic activity">
    <reaction evidence="1 15">
        <text>an epoxide + H2O = an ethanediol</text>
        <dbReference type="Rhea" id="RHEA:19037"/>
        <dbReference type="ChEBI" id="CHEBI:15377"/>
        <dbReference type="ChEBI" id="CHEBI:32955"/>
        <dbReference type="ChEBI" id="CHEBI:140594"/>
        <dbReference type="EC" id="3.3.2.10"/>
    </reaction>
</comment>
<evidence type="ECO:0000256" key="4">
    <source>
        <dbReference type="ARBA" id="ARBA00010136"/>
    </source>
</evidence>
<evidence type="ECO:0000313" key="18">
    <source>
        <dbReference type="Proteomes" id="UP001362899"/>
    </source>
</evidence>
<dbReference type="Pfam" id="PF09127">
    <property type="entry name" value="Leuk-A4-hydro_C"/>
    <property type="match status" value="1"/>
</dbReference>
<feature type="binding site" evidence="13">
    <location>
        <position position="283"/>
    </location>
    <ligand>
        <name>Zn(2+)</name>
        <dbReference type="ChEBI" id="CHEBI:29105"/>
        <note>catalytic</note>
    </ligand>
</feature>
<comment type="cofactor">
    <cofactor evidence="13 15">
        <name>Zn(2+)</name>
        <dbReference type="ChEBI" id="CHEBI:29105"/>
    </cofactor>
    <text evidence="13 15">Binds 1 zinc ion per subunit.</text>
</comment>
<evidence type="ECO:0000256" key="9">
    <source>
        <dbReference type="ARBA" id="ARBA00022833"/>
    </source>
</evidence>
<dbReference type="Gene3D" id="1.25.40.320">
    <property type="entry name" value="Peptidase M1, leukotriene A4 hydrolase/aminopeptidase C-terminal domain"/>
    <property type="match status" value="1"/>
</dbReference>
<comment type="subcellular location">
    <subcellularLocation>
        <location evidence="3 15">Cytoplasm</location>
    </subcellularLocation>
</comment>
<feature type="binding site" evidence="12">
    <location>
        <begin position="254"/>
        <end position="259"/>
    </location>
    <ligand>
        <name>a peptide</name>
        <dbReference type="ChEBI" id="CHEBI:60466"/>
    </ligand>
</feature>
<dbReference type="InterPro" id="IPR014782">
    <property type="entry name" value="Peptidase_M1_dom"/>
</dbReference>
<dbReference type="SMART" id="SM01263">
    <property type="entry name" value="Leuk-A4-hydro_C"/>
    <property type="match status" value="1"/>
</dbReference>
<dbReference type="InterPro" id="IPR015211">
    <property type="entry name" value="Peptidase_M1_C"/>
</dbReference>
<dbReference type="InterPro" id="IPR038502">
    <property type="entry name" value="M1_LTA-4_hydro/amino_C_sf"/>
</dbReference>
<evidence type="ECO:0000256" key="6">
    <source>
        <dbReference type="ARBA" id="ARBA00022670"/>
    </source>
</evidence>
<dbReference type="EC" id="3.4.11.-" evidence="15"/>
<keyword evidence="5 15" id="KW-0963">Cytoplasm</keyword>
<name>A0AAV5RHN7_STABA</name>
<dbReference type="GO" id="GO:0006508">
    <property type="term" value="P:proteolysis"/>
    <property type="evidence" value="ECO:0007669"/>
    <property type="project" value="UniProtKB-KW"/>
</dbReference>
<comment type="similarity">
    <text evidence="4 15">Belongs to the peptidase M1 family.</text>
</comment>
<dbReference type="InterPro" id="IPR027268">
    <property type="entry name" value="Peptidase_M4/M1_CTD_sf"/>
</dbReference>
<dbReference type="SUPFAM" id="SSF63737">
    <property type="entry name" value="Leukotriene A4 hydrolase N-terminal domain"/>
    <property type="match status" value="1"/>
</dbReference>
<dbReference type="PANTHER" id="PTHR45726">
    <property type="entry name" value="LEUKOTRIENE A-4 HYDROLASE"/>
    <property type="match status" value="1"/>
</dbReference>
<dbReference type="Gene3D" id="3.30.2010.30">
    <property type="match status" value="1"/>
</dbReference>
<dbReference type="NCBIfam" id="TIGR02411">
    <property type="entry name" value="leuko_A4_hydro"/>
    <property type="match status" value="1"/>
</dbReference>
<feature type="binding site" evidence="13">
    <location>
        <position position="287"/>
    </location>
    <ligand>
        <name>Zn(2+)</name>
        <dbReference type="ChEBI" id="CHEBI:29105"/>
        <note>catalytic</note>
    </ligand>
</feature>
<dbReference type="Proteomes" id="UP001362899">
    <property type="component" value="Unassembled WGS sequence"/>
</dbReference>
<organism evidence="17 18">
    <name type="scientific">Starmerella bacillaris</name>
    <name type="common">Yeast</name>
    <name type="synonym">Candida zemplinina</name>
    <dbReference type="NCBI Taxonomy" id="1247836"/>
    <lineage>
        <taxon>Eukaryota</taxon>
        <taxon>Fungi</taxon>
        <taxon>Dikarya</taxon>
        <taxon>Ascomycota</taxon>
        <taxon>Saccharomycotina</taxon>
        <taxon>Dipodascomycetes</taxon>
        <taxon>Dipodascales</taxon>
        <taxon>Trichomonascaceae</taxon>
        <taxon>Starmerella</taxon>
    </lineage>
</organism>
<comment type="caution">
    <text evidence="17">The sequence shown here is derived from an EMBL/GenBank/DDBJ whole genome shotgun (WGS) entry which is preliminary data.</text>
</comment>
<evidence type="ECO:0000256" key="12">
    <source>
        <dbReference type="PIRSR" id="PIRSR612777-2"/>
    </source>
</evidence>
<evidence type="ECO:0000256" key="10">
    <source>
        <dbReference type="ARBA" id="ARBA00023049"/>
    </source>
</evidence>
<dbReference type="InterPro" id="IPR012777">
    <property type="entry name" value="LTA4H"/>
</dbReference>
<dbReference type="Pfam" id="PF17900">
    <property type="entry name" value="Peptidase_M1_N"/>
    <property type="match status" value="1"/>
</dbReference>
<dbReference type="InterPro" id="IPR016024">
    <property type="entry name" value="ARM-type_fold"/>
</dbReference>
<sequence length="599" mass="67563">MSFITVPSAVTDNSTLSSYKSVDLEHTTLDLSINWDDKILAGSVTHVLKSELKSVVLDTSFLKIDKVEWQNKVVKHDVADRDSFRGSALTVRDIEVGVVGELKIYFSTTKDCTGLQWLSPEQTIGKKAPFLFSQCEPTHARSIFPCFDTPSIKVPYKFDIDSKYPVLVSGTRTVGSKFEQKVPIPSYLFAIASGNLKSKVIGLRSHVWAEPEIVDSCQWEFEADTELQLEAAEKLLFKYEWGSYDVLVLPPSFPFGGMENPNITFATPTIVSGDRTLVNVIAHELAHSWSGNLVTNSTWGHFWLNEGWTVYIERRILGQLHGEPYRHFAAIEGWQDLENAINVMPAEYTKLVMDVASDVDPDDTFSTVPYEKGSTFLWYLENLVGRSVFDDFMKKYFQAFKYKSLDSFKFKEFFIATVGDASASVDWDAWFYNPGLPPKPQFNDELLRVCAALSDKWTSPANVKNSEWKKWASKTDISGWHPLQVIVFLNLVTDKLGAIKTDANCASAIADLGAIYEIGQSRNAEIKFRWLQLAVKAGVQGTKEALAQWIAEVGRMKFVRPGYRLLNEVDRELAVSTFEKNKTFYHAICRAMVEKDLGL</sequence>
<keyword evidence="18" id="KW-1185">Reference proteome</keyword>